<evidence type="ECO:0000256" key="1">
    <source>
        <dbReference type="ARBA" id="ARBA00004141"/>
    </source>
</evidence>
<feature type="region of interest" description="Disordered" evidence="6">
    <location>
        <begin position="221"/>
        <end position="271"/>
    </location>
</feature>
<name>A0A0V0QTK5_PSEPJ</name>
<comment type="caution">
    <text evidence="8">The sequence shown here is derived from an EMBL/GenBank/DDBJ whole genome shotgun (WGS) entry which is preliminary data.</text>
</comment>
<dbReference type="InterPro" id="IPR051584">
    <property type="entry name" value="GPCR-associated_LMBR1"/>
</dbReference>
<feature type="region of interest" description="Disordered" evidence="6">
    <location>
        <begin position="375"/>
        <end position="395"/>
    </location>
</feature>
<reference evidence="8 9" key="1">
    <citation type="journal article" date="2015" name="Sci. Rep.">
        <title>Genome of the facultative scuticociliatosis pathogen Pseudocohnilembus persalinus provides insight into its virulence through horizontal gene transfer.</title>
        <authorList>
            <person name="Xiong J."/>
            <person name="Wang G."/>
            <person name="Cheng J."/>
            <person name="Tian M."/>
            <person name="Pan X."/>
            <person name="Warren A."/>
            <person name="Jiang C."/>
            <person name="Yuan D."/>
            <person name="Miao W."/>
        </authorList>
    </citation>
    <scope>NUCLEOTIDE SEQUENCE [LARGE SCALE GENOMIC DNA]</scope>
    <source>
        <strain evidence="8">36N120E</strain>
    </source>
</reference>
<evidence type="ECO:0008006" key="10">
    <source>
        <dbReference type="Google" id="ProtNLM"/>
    </source>
</evidence>
<sequence length="502" mass="58171">MAVAGVFLIGILYIFIQYIIKEDAYSVIYKYGLILSQVYGIVILVFLLGYGLAQFPSYMWYKSNNQLQLNMTIATTEKKFNQFRQAKAELYEACDLMQQLIDKIPTFSELSVYKDKIIQEIPNNDEIRDAFSGGSISKTKVEISQSEKNSQEKEQSLVLSLKALRDVTEDSVAQARAILIRKKLNYIVAYNVWHKHLDKFSSLTNKDQIMQLIEKKNQLKKSTTKNSLSQTLLQKKMNSKDKKKLKKEQEKKDKKNKKQKKEDKKNKNKLQENFIEKGETIDINLDTQEESKQEFAMCYVIMMTFGQLSSQESNTNFSSGFNTFFLPLKNSSVIGKYYDKVVSISISTIGPQKKENLEKHKKKPNKSFARSITSLFSSKKQKDPQKNNQKSDLNQTEIGLKNTENLSTSQSNIDFNNKNIFNLSNINDDHYEEKNYNENIDEKEFQTRPREKAFSEFRMRSKPVSENHLTIANSLNQDKISIDGNQDTILFKNLTKLQQLEE</sequence>
<feature type="transmembrane region" description="Helical" evidence="7">
    <location>
        <begin position="6"/>
        <end position="21"/>
    </location>
</feature>
<evidence type="ECO:0000256" key="5">
    <source>
        <dbReference type="ARBA" id="ARBA00023136"/>
    </source>
</evidence>
<evidence type="ECO:0000313" key="8">
    <source>
        <dbReference type="EMBL" id="KRX05572.1"/>
    </source>
</evidence>
<dbReference type="PANTHER" id="PTHR21355">
    <property type="entry name" value="G-PROTEIN COUPLED RECEPTOR-ASSOCIATED PROTEIN LMBRD2"/>
    <property type="match status" value="1"/>
</dbReference>
<comment type="subcellular location">
    <subcellularLocation>
        <location evidence="1">Membrane</location>
        <topology evidence="1">Multi-pass membrane protein</topology>
    </subcellularLocation>
</comment>
<protein>
    <recommendedName>
        <fullName evidence="10">Transmembrane protein</fullName>
    </recommendedName>
</protein>
<organism evidence="8 9">
    <name type="scientific">Pseudocohnilembus persalinus</name>
    <name type="common">Ciliate</name>
    <dbReference type="NCBI Taxonomy" id="266149"/>
    <lineage>
        <taxon>Eukaryota</taxon>
        <taxon>Sar</taxon>
        <taxon>Alveolata</taxon>
        <taxon>Ciliophora</taxon>
        <taxon>Intramacronucleata</taxon>
        <taxon>Oligohymenophorea</taxon>
        <taxon>Scuticociliatia</taxon>
        <taxon>Philasterida</taxon>
        <taxon>Pseudocohnilembidae</taxon>
        <taxon>Pseudocohnilembus</taxon>
    </lineage>
</organism>
<dbReference type="OrthoDB" id="203099at2759"/>
<dbReference type="InParanoid" id="A0A0V0QTK5"/>
<keyword evidence="9" id="KW-1185">Reference proteome</keyword>
<evidence type="ECO:0000313" key="9">
    <source>
        <dbReference type="Proteomes" id="UP000054937"/>
    </source>
</evidence>
<dbReference type="GO" id="GO:0016020">
    <property type="term" value="C:membrane"/>
    <property type="evidence" value="ECO:0007669"/>
    <property type="project" value="UniProtKB-SubCell"/>
</dbReference>
<comment type="similarity">
    <text evidence="2">Belongs to the LIMR family.</text>
</comment>
<dbReference type="PANTHER" id="PTHR21355:SF0">
    <property type="entry name" value="G-PROTEIN COUPLED RECEPTOR-ASSOCIATED PROTEIN LMBRD2"/>
    <property type="match status" value="1"/>
</dbReference>
<keyword evidence="3 7" id="KW-0812">Transmembrane</keyword>
<gene>
    <name evidence="8" type="ORF">PPERSA_12750</name>
</gene>
<evidence type="ECO:0000256" key="3">
    <source>
        <dbReference type="ARBA" id="ARBA00022692"/>
    </source>
</evidence>
<dbReference type="EMBL" id="LDAU01000106">
    <property type="protein sequence ID" value="KRX05572.1"/>
    <property type="molecule type" value="Genomic_DNA"/>
</dbReference>
<proteinExistence type="inferred from homology"/>
<accession>A0A0V0QTK5</accession>
<keyword evidence="4 7" id="KW-1133">Transmembrane helix</keyword>
<dbReference type="AlphaFoldDB" id="A0A0V0QTK5"/>
<evidence type="ECO:0000256" key="4">
    <source>
        <dbReference type="ARBA" id="ARBA00022989"/>
    </source>
</evidence>
<dbReference type="Proteomes" id="UP000054937">
    <property type="component" value="Unassembled WGS sequence"/>
</dbReference>
<feature type="transmembrane region" description="Helical" evidence="7">
    <location>
        <begin position="33"/>
        <end position="53"/>
    </location>
</feature>
<evidence type="ECO:0000256" key="2">
    <source>
        <dbReference type="ARBA" id="ARBA00010487"/>
    </source>
</evidence>
<evidence type="ECO:0000256" key="7">
    <source>
        <dbReference type="SAM" id="Phobius"/>
    </source>
</evidence>
<keyword evidence="5 7" id="KW-0472">Membrane</keyword>
<evidence type="ECO:0000256" key="6">
    <source>
        <dbReference type="SAM" id="MobiDB-lite"/>
    </source>
</evidence>